<dbReference type="Pfam" id="PF21315">
    <property type="entry name" value="FAN1_HTH"/>
    <property type="match status" value="1"/>
</dbReference>
<dbReference type="InterPro" id="IPR049132">
    <property type="entry name" value="FAN1-like_euk"/>
</dbReference>
<dbReference type="GO" id="GO:0036297">
    <property type="term" value="P:interstrand cross-link repair"/>
    <property type="evidence" value="ECO:0007669"/>
    <property type="project" value="InterPro"/>
</dbReference>
<evidence type="ECO:0000256" key="4">
    <source>
        <dbReference type="ARBA" id="ARBA00022723"/>
    </source>
</evidence>
<evidence type="ECO:0000256" key="2">
    <source>
        <dbReference type="ARBA" id="ARBA00005533"/>
    </source>
</evidence>
<keyword evidence="8" id="KW-0234">DNA repair</keyword>
<evidence type="ECO:0000256" key="7">
    <source>
        <dbReference type="ARBA" id="ARBA00023211"/>
    </source>
</evidence>
<dbReference type="EMBL" id="NHYD01003418">
    <property type="protein sequence ID" value="PPQ78435.1"/>
    <property type="molecule type" value="Genomic_DNA"/>
</dbReference>
<dbReference type="InterPro" id="IPR049125">
    <property type="entry name" value="FAN1-like_WH"/>
</dbReference>
<keyword evidence="7 8" id="KW-0464">Manganese</keyword>
<dbReference type="OrthoDB" id="76364at2759"/>
<comment type="subcellular location">
    <subcellularLocation>
        <location evidence="8">Nucleus</location>
    </subcellularLocation>
</comment>
<dbReference type="PANTHER" id="PTHR15749:SF4">
    <property type="entry name" value="FANCONI-ASSOCIATED NUCLEASE 1"/>
    <property type="match status" value="1"/>
</dbReference>
<evidence type="ECO:0000256" key="1">
    <source>
        <dbReference type="ARBA" id="ARBA00000983"/>
    </source>
</evidence>
<keyword evidence="12" id="KW-1185">Reference proteome</keyword>
<dbReference type="GO" id="GO:0005634">
    <property type="term" value="C:nucleus"/>
    <property type="evidence" value="ECO:0007669"/>
    <property type="project" value="UniProtKB-SubCell"/>
</dbReference>
<gene>
    <name evidence="11" type="ORF">CVT25_011880</name>
</gene>
<evidence type="ECO:0000256" key="8">
    <source>
        <dbReference type="RuleBase" id="RU365033"/>
    </source>
</evidence>
<dbReference type="GO" id="GO:0017108">
    <property type="term" value="F:5'-flap endonuclease activity"/>
    <property type="evidence" value="ECO:0007669"/>
    <property type="project" value="TreeGrafter"/>
</dbReference>
<evidence type="ECO:0000313" key="11">
    <source>
        <dbReference type="EMBL" id="PPQ78435.1"/>
    </source>
</evidence>
<protein>
    <recommendedName>
        <fullName evidence="8">Fanconi-associated nuclease</fullName>
        <ecNumber evidence="8">3.1.4.1</ecNumber>
    </recommendedName>
</protein>
<dbReference type="InParanoid" id="A0A409WIW4"/>
<comment type="cofactor">
    <cofactor evidence="8">
        <name>Mg(2+)</name>
        <dbReference type="ChEBI" id="CHEBI:18420"/>
    </cofactor>
    <cofactor evidence="8">
        <name>Mn(2+)</name>
        <dbReference type="ChEBI" id="CHEBI:29035"/>
    </cofactor>
</comment>
<feature type="region of interest" description="Disordered" evidence="9">
    <location>
        <begin position="939"/>
        <end position="1017"/>
    </location>
</feature>
<dbReference type="InterPro" id="IPR014883">
    <property type="entry name" value="VRR_NUC"/>
</dbReference>
<keyword evidence="6 8" id="KW-0460">Magnesium</keyword>
<dbReference type="STRING" id="93625.A0A409WIW4"/>
<dbReference type="AlphaFoldDB" id="A0A409WIW4"/>
<keyword evidence="5 8" id="KW-0378">Hydrolase</keyword>
<dbReference type="PANTHER" id="PTHR15749">
    <property type="entry name" value="FANCONI-ASSOCIATED NUCLEASE 1"/>
    <property type="match status" value="1"/>
</dbReference>
<keyword evidence="3 8" id="KW-0540">Nuclease</keyword>
<comment type="similarity">
    <text evidence="2 8">Belongs to the FAN1 family.</text>
</comment>
<dbReference type="CDD" id="cd22326">
    <property type="entry name" value="FAN1-like"/>
    <property type="match status" value="1"/>
</dbReference>
<evidence type="ECO:0000256" key="3">
    <source>
        <dbReference type="ARBA" id="ARBA00022722"/>
    </source>
</evidence>
<dbReference type="GO" id="GO:0070336">
    <property type="term" value="F:flap-structured DNA binding"/>
    <property type="evidence" value="ECO:0007669"/>
    <property type="project" value="TreeGrafter"/>
</dbReference>
<dbReference type="EC" id="3.1.4.1" evidence="8"/>
<comment type="caution">
    <text evidence="11">The sequence shown here is derived from an EMBL/GenBank/DDBJ whole genome shotgun (WGS) entry which is preliminary data.</text>
</comment>
<evidence type="ECO:0000313" key="12">
    <source>
        <dbReference type="Proteomes" id="UP000283269"/>
    </source>
</evidence>
<dbReference type="GO" id="GO:0046872">
    <property type="term" value="F:metal ion binding"/>
    <property type="evidence" value="ECO:0007669"/>
    <property type="project" value="UniProtKB-KW"/>
</dbReference>
<dbReference type="FunCoup" id="A0A409WIW4">
    <property type="interactions" value="307"/>
</dbReference>
<comment type="catalytic activity">
    <reaction evidence="1 8">
        <text>Hydrolytically removes 5'-nucleotides successively from the 3'-hydroxy termini of 3'-hydroxy-terminated oligonucleotides.</text>
        <dbReference type="EC" id="3.1.4.1"/>
    </reaction>
</comment>
<keyword evidence="8" id="KW-0227">DNA damage</keyword>
<dbReference type="Proteomes" id="UP000283269">
    <property type="component" value="Unassembled WGS sequence"/>
</dbReference>
<proteinExistence type="inferred from homology"/>
<evidence type="ECO:0000256" key="5">
    <source>
        <dbReference type="ARBA" id="ARBA00022801"/>
    </source>
</evidence>
<dbReference type="SMART" id="SM00990">
    <property type="entry name" value="VRR_NUC"/>
    <property type="match status" value="1"/>
</dbReference>
<evidence type="ECO:0000256" key="6">
    <source>
        <dbReference type="ARBA" id="ARBA00022842"/>
    </source>
</evidence>
<keyword evidence="8" id="KW-0539">Nucleus</keyword>
<sequence>MNNAKVPRKHQVQWQLIFGGNDAVQDSIDSINEDLDKIDEQRSTQDKEKWPSAYVTVFEDMVKTVLNNEHELLNMQEVEMLESFSRLSYNARYCLVRLVLRKADQWHPLSALASYEKALGPESVERAISDLCKPIEDILNQPYNDSSAKIEEDVHSMPTEPHTKVPEKTADGHEIIDLTMDSDEEEGVKPVIELSPEISPINGGPEEACTSRILADEERLRALLEPSEDEGILDCFCEDETCMTTKEILGRLPIPQLKGLGKRMRCKFKPNCKKSDMIYMLQCNAATQYVLPNYNSTPIGKEKGKAKDNHLIQSQPPFAMARPSNKRKTTQEEHLKRMALKELGKCVRVKHEFFRLVRRLHIICYRETEHPTALLLPALLTTFKKRDYTGYKCTRSNNIWSSRDELLAYERALELESVLDDLIEAAEDKYGHKNTKIPSAQVKDKFTTPVNADVGTSHAAPLKTPSNISNVRLSKTPCVKKEEETEGDNPALENADVEVSLVTEISKEEQIKVHLEKWIYPEWQKHVEKRRAEGVWSQSPGLERFESGHVFTRMLHKATKALGTLKEYRLELKIINDLLSQTFWRRSKRASCYERRAIILGHLTRQAGTKEVKQDLLLQTLEGVKEALQDEDTTLVFRPGLVKRLLSLEIKLGVPVSERSRSNGKLEPAPETTLMATRIYPPELDRQGLQKENAAGLQGYVSVKKSNSAGTNKPPEPALTKKKLSQKSSWKGRDGQTVNVETRALEYYEDQGFKGFHCETKILTTIFALLFWDIIFADVPGAFETSYQVAPLDMFEETFKDARKELIDQRIEEIKNGAWREIVKKHDNAYREKKTWCIGVSWDLCTSEEFFDILECFGGHSLATICQHFCEDYKGRSSGGPDLFIWKVKEGEREGICKFVEVKGPGDSPQANQKVWFDCLHRAKVAVEICWVKDDSQPRLAPNVSSSRKRKSRTASASVGPSRRRKGPKVESASDEEDYERLDPEPEEDTDESSAKRRRVSPRNYNLGLPEGMDMLPFSESASHSVFTMSLSRLPKTTKVEST</sequence>
<accession>A0A409WIW4</accession>
<dbReference type="GO" id="GO:0008409">
    <property type="term" value="F:5'-3' exonuclease activity"/>
    <property type="evidence" value="ECO:0007669"/>
    <property type="project" value="TreeGrafter"/>
</dbReference>
<dbReference type="Pfam" id="PF08774">
    <property type="entry name" value="VRR_NUC"/>
    <property type="match status" value="1"/>
</dbReference>
<name>A0A409WIW4_PSICY</name>
<keyword evidence="4 8" id="KW-0479">Metal-binding</keyword>
<reference evidence="11 12" key="1">
    <citation type="journal article" date="2018" name="Evol. Lett.">
        <title>Horizontal gene cluster transfer increased hallucinogenic mushroom diversity.</title>
        <authorList>
            <person name="Reynolds H.T."/>
            <person name="Vijayakumar V."/>
            <person name="Gluck-Thaler E."/>
            <person name="Korotkin H.B."/>
            <person name="Matheny P.B."/>
            <person name="Slot J.C."/>
        </authorList>
    </citation>
    <scope>NUCLEOTIDE SEQUENCE [LARGE SCALE GENOMIC DNA]</scope>
    <source>
        <strain evidence="11 12">2631</strain>
    </source>
</reference>
<feature type="domain" description="VRR-NUC" evidence="10">
    <location>
        <begin position="814"/>
        <end position="934"/>
    </location>
</feature>
<dbReference type="GO" id="GO:0004528">
    <property type="term" value="F:phosphodiesterase I activity"/>
    <property type="evidence" value="ECO:0007669"/>
    <property type="project" value="UniProtKB-EC"/>
</dbReference>
<dbReference type="InterPro" id="IPR011856">
    <property type="entry name" value="tRNA_endonuc-like_dom_sf"/>
</dbReference>
<feature type="compositionally biased region" description="Acidic residues" evidence="9">
    <location>
        <begin position="973"/>
        <end position="992"/>
    </location>
</feature>
<dbReference type="Gene3D" id="3.40.1350.10">
    <property type="match status" value="1"/>
</dbReference>
<comment type="function">
    <text evidence="8">Nuclease required for the repair of DNA interstrand cross-links (ICL). Acts as a 5'-3' exonuclease that anchors at a cut end of DNA and cleaves DNA successively at every third nucleotide, allowing to excise an ICL from one strand through flanking incisions.</text>
</comment>
<dbReference type="InterPro" id="IPR033315">
    <property type="entry name" value="Fan1-like"/>
</dbReference>
<organism evidence="11 12">
    <name type="scientific">Psilocybe cyanescens</name>
    <dbReference type="NCBI Taxonomy" id="93625"/>
    <lineage>
        <taxon>Eukaryota</taxon>
        <taxon>Fungi</taxon>
        <taxon>Dikarya</taxon>
        <taxon>Basidiomycota</taxon>
        <taxon>Agaricomycotina</taxon>
        <taxon>Agaricomycetes</taxon>
        <taxon>Agaricomycetidae</taxon>
        <taxon>Agaricales</taxon>
        <taxon>Agaricineae</taxon>
        <taxon>Strophariaceae</taxon>
        <taxon>Psilocybe</taxon>
    </lineage>
</organism>
<evidence type="ECO:0000259" key="10">
    <source>
        <dbReference type="SMART" id="SM00990"/>
    </source>
</evidence>
<evidence type="ECO:0000256" key="9">
    <source>
        <dbReference type="SAM" id="MobiDB-lite"/>
    </source>
</evidence>
<feature type="region of interest" description="Disordered" evidence="9">
    <location>
        <begin position="705"/>
        <end position="735"/>
    </location>
</feature>